<gene>
    <name evidence="2" type="ORF">C2845_PMPSC052030</name>
</gene>
<dbReference type="Gene3D" id="1.25.10.10">
    <property type="entry name" value="Leucine-rich Repeat Variant"/>
    <property type="match status" value="1"/>
</dbReference>
<accession>A0A3L6PAZ9</accession>
<dbReference type="InterPro" id="IPR016024">
    <property type="entry name" value="ARM-type_fold"/>
</dbReference>
<evidence type="ECO:0000256" key="1">
    <source>
        <dbReference type="SAM" id="MobiDB-lite"/>
    </source>
</evidence>
<comment type="caution">
    <text evidence="2">The sequence shown here is derived from an EMBL/GenBank/DDBJ whole genome shotgun (WGS) entry which is preliminary data.</text>
</comment>
<sequence>MPLVSKKLRKGHAGKNGNMQDNKQQVKKGKPSSSIGTNEDLILQGLRILEKLAQNEHNCTQIYDTKGLLLKITAPFNSDKFIEDIRTSVPWIKVVEASLRVVARLMEAPGDTGKNMRRQIAGNNNSKAIENLAAVLSLQGDSSTLELRTHATEVLAKLFSDVCTNISRDRIGTFTDAVRDTLVADKWMEDYLKDKRTKVIDEATSRYEKDEEVPSYLEELCPCLLEKKNKKRIKTLVAQKMKEAQEAAIRHKEMAGEALAKECPSGKKEVTECGGVIHSLIEMIDGKIETTIECSMGATEALKTKIKTKTIRCRISAVEVLKNLCAHSMVNETFKKTMLGKILEELLSTNREIESQAGSRSLRNCFRATSNDEENPQTMVNLQVPSRQNPQQPEARMLQAALLSLYATIRAKWTNDDDFANVVMNMVAEIKEKKIIDAMSEATETMAGLESCMLFSGVDHDCYGVPAPWSLGGSPTSHQPSGLVWSGDDGFVRGREDPSFVGSSVMKMTSKQPRQELKSIAFVARLAVQQWPGVPGLTFLLALRYKSKIADRRSAEKS</sequence>
<keyword evidence="3" id="KW-1185">Reference proteome</keyword>
<proteinExistence type="predicted"/>
<dbReference type="EMBL" id="PQIB02000452">
    <property type="protein sequence ID" value="RLM50086.1"/>
    <property type="molecule type" value="Genomic_DNA"/>
</dbReference>
<dbReference type="AlphaFoldDB" id="A0A3L6PAZ9"/>
<reference evidence="3" key="1">
    <citation type="journal article" date="2019" name="Nat. Commun.">
        <title>The genome of broomcorn millet.</title>
        <authorList>
            <person name="Zou C."/>
            <person name="Miki D."/>
            <person name="Li D."/>
            <person name="Tang Q."/>
            <person name="Xiao L."/>
            <person name="Rajput S."/>
            <person name="Deng P."/>
            <person name="Jia W."/>
            <person name="Huang R."/>
            <person name="Zhang M."/>
            <person name="Sun Y."/>
            <person name="Hu J."/>
            <person name="Fu X."/>
            <person name="Schnable P.S."/>
            <person name="Li F."/>
            <person name="Zhang H."/>
            <person name="Feng B."/>
            <person name="Zhu X."/>
            <person name="Liu R."/>
            <person name="Schnable J.C."/>
            <person name="Zhu J.-K."/>
            <person name="Zhang H."/>
        </authorList>
    </citation>
    <scope>NUCLEOTIDE SEQUENCE [LARGE SCALE GENOMIC DNA]</scope>
</reference>
<evidence type="ECO:0000313" key="2">
    <source>
        <dbReference type="EMBL" id="RLM50086.1"/>
    </source>
</evidence>
<dbReference type="SUPFAM" id="SSF48371">
    <property type="entry name" value="ARM repeat"/>
    <property type="match status" value="1"/>
</dbReference>
<dbReference type="PANTHER" id="PTHR33115">
    <property type="entry name" value="ARM REPEAT SUPERFAMILY PROTEIN"/>
    <property type="match status" value="1"/>
</dbReference>
<feature type="compositionally biased region" description="Basic residues" evidence="1">
    <location>
        <begin position="1"/>
        <end position="13"/>
    </location>
</feature>
<name>A0A3L6PAZ9_PANMI</name>
<organism evidence="2 3">
    <name type="scientific">Panicum miliaceum</name>
    <name type="common">Proso millet</name>
    <name type="synonym">Broomcorn millet</name>
    <dbReference type="NCBI Taxonomy" id="4540"/>
    <lineage>
        <taxon>Eukaryota</taxon>
        <taxon>Viridiplantae</taxon>
        <taxon>Streptophyta</taxon>
        <taxon>Embryophyta</taxon>
        <taxon>Tracheophyta</taxon>
        <taxon>Spermatophyta</taxon>
        <taxon>Magnoliopsida</taxon>
        <taxon>Liliopsida</taxon>
        <taxon>Poales</taxon>
        <taxon>Poaceae</taxon>
        <taxon>PACMAD clade</taxon>
        <taxon>Panicoideae</taxon>
        <taxon>Panicodae</taxon>
        <taxon>Paniceae</taxon>
        <taxon>Panicinae</taxon>
        <taxon>Panicum</taxon>
        <taxon>Panicum sect. Panicum</taxon>
    </lineage>
</organism>
<dbReference type="STRING" id="4540.A0A3L6PAZ9"/>
<dbReference type="InterPro" id="IPR011989">
    <property type="entry name" value="ARM-like"/>
</dbReference>
<feature type="region of interest" description="Disordered" evidence="1">
    <location>
        <begin position="1"/>
        <end position="37"/>
    </location>
</feature>
<evidence type="ECO:0000313" key="3">
    <source>
        <dbReference type="Proteomes" id="UP000275267"/>
    </source>
</evidence>
<dbReference type="PANTHER" id="PTHR33115:SF69">
    <property type="entry name" value="GENOME ASSEMBLY, CHROMOSOME: II"/>
    <property type="match status" value="1"/>
</dbReference>
<dbReference type="Proteomes" id="UP000275267">
    <property type="component" value="Unassembled WGS sequence"/>
</dbReference>
<protein>
    <submittedName>
        <fullName evidence="2">Uncharacterized protein</fullName>
    </submittedName>
</protein>
<dbReference type="OrthoDB" id="695033at2759"/>